<dbReference type="Proteomes" id="UP000092445">
    <property type="component" value="Unassembled WGS sequence"/>
</dbReference>
<evidence type="ECO:0000313" key="1">
    <source>
        <dbReference type="EnsemblMetazoa" id="GPAI008490-PA"/>
    </source>
</evidence>
<sequence length="168" mass="17696">MRILITLGHWNYYTIAFGYFNLQSMVKDIKADITSTYQSIIESFEGYKMKDSLRLVLRISLPKALRSFLFCGIGWRIRKINSGKCYGPKSPSQALQKHLTNLAKPLRSSSSSSSSGSSGSGSEAVVSKGVSVAGSGAVAIAVAITAAAAATAAAAGVCNQAKNTHADT</sequence>
<organism evidence="1 2">
    <name type="scientific">Glossina pallidipes</name>
    <name type="common">Tsetse fly</name>
    <dbReference type="NCBI Taxonomy" id="7398"/>
    <lineage>
        <taxon>Eukaryota</taxon>
        <taxon>Metazoa</taxon>
        <taxon>Ecdysozoa</taxon>
        <taxon>Arthropoda</taxon>
        <taxon>Hexapoda</taxon>
        <taxon>Insecta</taxon>
        <taxon>Pterygota</taxon>
        <taxon>Neoptera</taxon>
        <taxon>Endopterygota</taxon>
        <taxon>Diptera</taxon>
        <taxon>Brachycera</taxon>
        <taxon>Muscomorpha</taxon>
        <taxon>Hippoboscoidea</taxon>
        <taxon>Glossinidae</taxon>
        <taxon>Glossina</taxon>
    </lineage>
</organism>
<dbReference type="AlphaFoldDB" id="A0A1A9ZAC6"/>
<reference evidence="2" key="1">
    <citation type="submission" date="2014-03" db="EMBL/GenBank/DDBJ databases">
        <authorList>
            <person name="Aksoy S."/>
            <person name="Warren W."/>
            <person name="Wilson R.K."/>
        </authorList>
    </citation>
    <scope>NUCLEOTIDE SEQUENCE [LARGE SCALE GENOMIC DNA]</scope>
    <source>
        <strain evidence="2">IAEA</strain>
    </source>
</reference>
<reference evidence="1" key="2">
    <citation type="submission" date="2020-05" db="UniProtKB">
        <authorList>
            <consortium name="EnsemblMetazoa"/>
        </authorList>
    </citation>
    <scope>IDENTIFICATION</scope>
    <source>
        <strain evidence="1">IAEA</strain>
    </source>
</reference>
<proteinExistence type="predicted"/>
<accession>A0A1A9ZAC6</accession>
<keyword evidence="2" id="KW-1185">Reference proteome</keyword>
<name>A0A1A9ZAC6_GLOPL</name>
<dbReference type="VEuPathDB" id="VectorBase:GPAI008490"/>
<protein>
    <submittedName>
        <fullName evidence="1">Uncharacterized protein</fullName>
    </submittedName>
</protein>
<dbReference type="EnsemblMetazoa" id="GPAI008490-RA">
    <property type="protein sequence ID" value="GPAI008490-PA"/>
    <property type="gene ID" value="GPAI008490"/>
</dbReference>
<evidence type="ECO:0000313" key="2">
    <source>
        <dbReference type="Proteomes" id="UP000092445"/>
    </source>
</evidence>